<dbReference type="Pfam" id="PF00652">
    <property type="entry name" value="Ricin_B_lectin"/>
    <property type="match status" value="1"/>
</dbReference>
<dbReference type="GO" id="GO:0006493">
    <property type="term" value="P:protein O-linked glycosylation"/>
    <property type="evidence" value="ECO:0007669"/>
    <property type="project" value="TreeGrafter"/>
</dbReference>
<keyword evidence="5" id="KW-1185">Reference proteome</keyword>
<dbReference type="GO" id="GO:0004653">
    <property type="term" value="F:polypeptide N-acetylgalactosaminyltransferase activity"/>
    <property type="evidence" value="ECO:0007669"/>
    <property type="project" value="TreeGrafter"/>
</dbReference>
<keyword evidence="2" id="KW-1015">Disulfide bond</keyword>
<dbReference type="PROSITE" id="PS50231">
    <property type="entry name" value="RICIN_B_LECTIN"/>
    <property type="match status" value="1"/>
</dbReference>
<dbReference type="GeneTree" id="ENSGT00940000156599"/>
<name>G1RBI0_NOMLE</name>
<evidence type="ECO:0000313" key="4">
    <source>
        <dbReference type="Ensembl" id="ENSNLEP00000010577.2"/>
    </source>
</evidence>
<dbReference type="SUPFAM" id="SSF50370">
    <property type="entry name" value="Ricin B-like lectins"/>
    <property type="match status" value="1"/>
</dbReference>
<dbReference type="Gene3D" id="3.90.550.10">
    <property type="entry name" value="Spore Coat Polysaccharide Biosynthesis Protein SpsA, Chain A"/>
    <property type="match status" value="1"/>
</dbReference>
<dbReference type="InterPro" id="IPR029044">
    <property type="entry name" value="Nucleotide-diphossugar_trans"/>
</dbReference>
<evidence type="ECO:0000256" key="1">
    <source>
        <dbReference type="ARBA" id="ARBA00022734"/>
    </source>
</evidence>
<dbReference type="Gene3D" id="2.80.10.50">
    <property type="match status" value="1"/>
</dbReference>
<reference evidence="4" key="2">
    <citation type="submission" date="2025-08" db="UniProtKB">
        <authorList>
            <consortium name="Ensembl"/>
        </authorList>
    </citation>
    <scope>IDENTIFICATION</scope>
</reference>
<evidence type="ECO:0000313" key="5">
    <source>
        <dbReference type="Proteomes" id="UP000001073"/>
    </source>
</evidence>
<dbReference type="GO" id="GO:0005794">
    <property type="term" value="C:Golgi apparatus"/>
    <property type="evidence" value="ECO:0007669"/>
    <property type="project" value="TreeGrafter"/>
</dbReference>
<dbReference type="FunFam" id="2.80.10.50:FF:000153">
    <property type="entry name" value="Uncharacterized protein"/>
    <property type="match status" value="1"/>
</dbReference>
<feature type="domain" description="Ricin B lectin" evidence="3">
    <location>
        <begin position="126"/>
        <end position="196"/>
    </location>
</feature>
<dbReference type="PANTHER" id="PTHR11675:SF28">
    <property type="entry name" value="POLYPEPTIDE N-ACETYLGALACTOSAMINYLTRANSFERASE 9"/>
    <property type="match status" value="1"/>
</dbReference>
<keyword evidence="1" id="KW-0430">Lectin</keyword>
<dbReference type="InterPro" id="IPR000772">
    <property type="entry name" value="Ricin_B_lectin"/>
</dbReference>
<dbReference type="Proteomes" id="UP000001073">
    <property type="component" value="Unplaced"/>
</dbReference>
<dbReference type="PANTHER" id="PTHR11675">
    <property type="entry name" value="N-ACETYLGALACTOSAMINYLTRANSFERASE"/>
    <property type="match status" value="1"/>
</dbReference>
<dbReference type="AlphaFoldDB" id="G1RBI0"/>
<dbReference type="SUPFAM" id="SSF53448">
    <property type="entry name" value="Nucleotide-diphospho-sugar transferases"/>
    <property type="match status" value="1"/>
</dbReference>
<dbReference type="OMA" id="VRESISW"/>
<dbReference type="GO" id="GO:0030246">
    <property type="term" value="F:carbohydrate binding"/>
    <property type="evidence" value="ECO:0007669"/>
    <property type="project" value="UniProtKB-KW"/>
</dbReference>
<accession>G1RBI0</accession>
<reference evidence="4" key="1">
    <citation type="submission" date="2012-10" db="EMBL/GenBank/DDBJ databases">
        <authorList>
            <consortium name="Gibbon Genome Sequencing Consortium"/>
        </authorList>
    </citation>
    <scope>NUCLEOTIDE SEQUENCE [LARGE SCALE GENOMIC DNA]</scope>
</reference>
<reference evidence="4" key="3">
    <citation type="submission" date="2025-09" db="UniProtKB">
        <authorList>
            <consortium name="Ensembl"/>
        </authorList>
    </citation>
    <scope>IDENTIFICATION</scope>
</reference>
<dbReference type="InParanoid" id="G1RBI0"/>
<evidence type="ECO:0000256" key="2">
    <source>
        <dbReference type="ARBA" id="ARBA00023157"/>
    </source>
</evidence>
<dbReference type="HOGENOM" id="CLU_013477_2_2_1"/>
<organism evidence="4 5">
    <name type="scientific">Nomascus leucogenys</name>
    <name type="common">Northern white-cheeked gibbon</name>
    <name type="synonym">Hylobates leucogenys</name>
    <dbReference type="NCBI Taxonomy" id="61853"/>
    <lineage>
        <taxon>Eukaryota</taxon>
        <taxon>Metazoa</taxon>
        <taxon>Chordata</taxon>
        <taxon>Craniata</taxon>
        <taxon>Vertebrata</taxon>
        <taxon>Euteleostomi</taxon>
        <taxon>Mammalia</taxon>
        <taxon>Eutheria</taxon>
        <taxon>Euarchontoglires</taxon>
        <taxon>Primates</taxon>
        <taxon>Haplorrhini</taxon>
        <taxon>Catarrhini</taxon>
        <taxon>Hylobatidae</taxon>
        <taxon>Nomascus</taxon>
    </lineage>
</organism>
<dbReference type="InterPro" id="IPR035992">
    <property type="entry name" value="Ricin_B-like_lectins"/>
</dbReference>
<sequence length="207" mass="23958">MEVLPCSRVAHIERTRKPYNNDIDYYAKRNALRAAEVWMDDFKSHVYMNPGVDFGDVSERLALRQRLKCRSFKWYLENVYPEMRIYNNTLTYGEVAPPPRAPSLVRYSADGLLQLGPLGSTAFLPDSKCLVDDGRGRMPTLKKCEDVTRPTQRLWDFTQSGPIVSRATGRCLEVEMSKDANFGLRLVVQRCSGQKWMIRNWIKHARH</sequence>
<dbReference type="eggNOG" id="KOG3736">
    <property type="taxonomic scope" value="Eukaryota"/>
</dbReference>
<protein>
    <recommendedName>
        <fullName evidence="3">Ricin B lectin domain-containing protein</fullName>
    </recommendedName>
</protein>
<evidence type="ECO:0000259" key="3">
    <source>
        <dbReference type="Pfam" id="PF00652"/>
    </source>
</evidence>
<dbReference type="Ensembl" id="ENSNLET00000011093.2">
    <property type="protein sequence ID" value="ENSNLEP00000010577.2"/>
    <property type="gene ID" value="ENSNLEG00000008672.3"/>
</dbReference>
<proteinExistence type="predicted"/>